<organism evidence="1 2">
    <name type="scientific">Pelomonas aquatica</name>
    <dbReference type="NCBI Taxonomy" id="431058"/>
    <lineage>
        <taxon>Bacteria</taxon>
        <taxon>Pseudomonadati</taxon>
        <taxon>Pseudomonadota</taxon>
        <taxon>Betaproteobacteria</taxon>
        <taxon>Burkholderiales</taxon>
        <taxon>Sphaerotilaceae</taxon>
        <taxon>Roseateles</taxon>
    </lineage>
</organism>
<dbReference type="SUPFAM" id="SSF48256">
    <property type="entry name" value="Citrate synthase"/>
    <property type="match status" value="1"/>
</dbReference>
<name>A0A9X4LJ05_9BURK</name>
<dbReference type="AlphaFoldDB" id="A0A9X4LJ05"/>
<gene>
    <name evidence="1" type="ORF">EXJ73_15140</name>
</gene>
<reference evidence="1" key="1">
    <citation type="submission" date="2019-02" db="EMBL/GenBank/DDBJ databases">
        <title>Draft genome of the type strain Pelomonas aquatica CCUG 52575T.</title>
        <authorList>
            <person name="Gomila M."/>
            <person name="Lalucat J."/>
        </authorList>
    </citation>
    <scope>NUCLEOTIDE SEQUENCE</scope>
    <source>
        <strain evidence="1">CCUG 52575</strain>
    </source>
</reference>
<dbReference type="GO" id="GO:0016829">
    <property type="term" value="F:lyase activity"/>
    <property type="evidence" value="ECO:0007669"/>
    <property type="project" value="UniProtKB-KW"/>
</dbReference>
<accession>A0A9X4LJ05</accession>
<sequence length="265" mass="28233">MTQTLTTRIWREHAEPDNAFAASAAFCHGYDVYGEMLGQARWAEMLFLLFRGEAPWPEQAELLEALAVALANAGPRDPAVQAAMASSTGGAPAAAALMAALATGAGRLGGARDVFEAMTGWAECGMELAAWQARLGEARPERLEIWPAAERAAGFEPHGLRTAGIVLQALQRLSAHAEAQRLRWLAAHRAELEAAAGLPLAMTSLAAAVLADLGFSPEQGEMLHLLLRLPGAAAHALEQRALGYKRFPFPPVELQDDPARSEARA</sequence>
<dbReference type="RefSeq" id="WP_268153509.1">
    <property type="nucleotide sequence ID" value="NZ_JAPPUW010000023.1"/>
</dbReference>
<proteinExistence type="predicted"/>
<dbReference type="EMBL" id="SGUG01000022">
    <property type="protein sequence ID" value="MDG0863796.1"/>
    <property type="molecule type" value="Genomic_DNA"/>
</dbReference>
<dbReference type="GO" id="GO:0046912">
    <property type="term" value="F:acyltransferase activity, acyl groups converted into alkyl on transfer"/>
    <property type="evidence" value="ECO:0007669"/>
    <property type="project" value="InterPro"/>
</dbReference>
<dbReference type="InterPro" id="IPR016143">
    <property type="entry name" value="Citrate_synth-like_sm_a-sub"/>
</dbReference>
<dbReference type="Proteomes" id="UP001152766">
    <property type="component" value="Unassembled WGS sequence"/>
</dbReference>
<comment type="caution">
    <text evidence="1">The sequence shown here is derived from an EMBL/GenBank/DDBJ whole genome shotgun (WGS) entry which is preliminary data.</text>
</comment>
<dbReference type="Gene3D" id="1.10.230.10">
    <property type="entry name" value="Cytochrome P450-Terp, domain 2"/>
    <property type="match status" value="1"/>
</dbReference>
<keyword evidence="2" id="KW-1185">Reference proteome</keyword>
<protein>
    <submittedName>
        <fullName evidence="1">Citryl-CoA lyase</fullName>
    </submittedName>
</protein>
<dbReference type="Gene3D" id="1.10.580.10">
    <property type="entry name" value="Citrate Synthase, domain 1"/>
    <property type="match status" value="1"/>
</dbReference>
<evidence type="ECO:0000313" key="2">
    <source>
        <dbReference type="Proteomes" id="UP001152766"/>
    </source>
</evidence>
<evidence type="ECO:0000313" key="1">
    <source>
        <dbReference type="EMBL" id="MDG0863796.1"/>
    </source>
</evidence>
<keyword evidence="1" id="KW-0456">Lyase</keyword>
<dbReference type="InterPro" id="IPR016142">
    <property type="entry name" value="Citrate_synth-like_lrg_a-sub"/>
</dbReference>
<dbReference type="InterPro" id="IPR036969">
    <property type="entry name" value="Citrate_synthase_sf"/>
</dbReference>